<protein>
    <submittedName>
        <fullName evidence="2">Uncharacterized protein</fullName>
    </submittedName>
</protein>
<organism evidence="2 3">
    <name type="scientific">Steinernema hermaphroditum</name>
    <dbReference type="NCBI Taxonomy" id="289476"/>
    <lineage>
        <taxon>Eukaryota</taxon>
        <taxon>Metazoa</taxon>
        <taxon>Ecdysozoa</taxon>
        <taxon>Nematoda</taxon>
        <taxon>Chromadorea</taxon>
        <taxon>Rhabditida</taxon>
        <taxon>Tylenchina</taxon>
        <taxon>Panagrolaimomorpha</taxon>
        <taxon>Strongyloidoidea</taxon>
        <taxon>Steinernematidae</taxon>
        <taxon>Steinernema</taxon>
    </lineage>
</organism>
<evidence type="ECO:0000256" key="1">
    <source>
        <dbReference type="SAM" id="MobiDB-lite"/>
    </source>
</evidence>
<proteinExistence type="predicted"/>
<dbReference type="Proteomes" id="UP001175271">
    <property type="component" value="Unassembled WGS sequence"/>
</dbReference>
<feature type="region of interest" description="Disordered" evidence="1">
    <location>
        <begin position="1"/>
        <end position="69"/>
    </location>
</feature>
<evidence type="ECO:0000313" key="3">
    <source>
        <dbReference type="Proteomes" id="UP001175271"/>
    </source>
</evidence>
<feature type="compositionally biased region" description="Basic and acidic residues" evidence="1">
    <location>
        <begin position="43"/>
        <end position="56"/>
    </location>
</feature>
<sequence length="208" mass="22736">MAEERSWSPVAEGYAGHVPGRRWNVGGSRTKKARSPVPSIVMKRLEITHEGAEKAPKTATSGHGDVSPVSEDFNASFISEATQTDMAEAKKAPPKAAGLRSTSVPWRKVKPGAVDVFSGLEGGWWSQSETVKNLSRHKEGLEMKAGRGTVSPSTRRADFTKTEEDVERVPCAGYSGHLPGFRHYDVGKSFGAAARKSRRDRLEQRFRS</sequence>
<keyword evidence="3" id="KW-1185">Reference proteome</keyword>
<accession>A0AA39HEB6</accession>
<feature type="region of interest" description="Disordered" evidence="1">
    <location>
        <begin position="146"/>
        <end position="165"/>
    </location>
</feature>
<gene>
    <name evidence="2" type="ORF">QR680_017377</name>
</gene>
<dbReference type="EMBL" id="JAUCMV010000004">
    <property type="protein sequence ID" value="KAK0404273.1"/>
    <property type="molecule type" value="Genomic_DNA"/>
</dbReference>
<comment type="caution">
    <text evidence="2">The sequence shown here is derived from an EMBL/GenBank/DDBJ whole genome shotgun (WGS) entry which is preliminary data.</text>
</comment>
<name>A0AA39HEB6_9BILA</name>
<reference evidence="2" key="1">
    <citation type="submission" date="2023-06" db="EMBL/GenBank/DDBJ databases">
        <title>Genomic analysis of the entomopathogenic nematode Steinernema hermaphroditum.</title>
        <authorList>
            <person name="Schwarz E.M."/>
            <person name="Heppert J.K."/>
            <person name="Baniya A."/>
            <person name="Schwartz H.T."/>
            <person name="Tan C.-H."/>
            <person name="Antoshechkin I."/>
            <person name="Sternberg P.W."/>
            <person name="Goodrich-Blair H."/>
            <person name="Dillman A.R."/>
        </authorList>
    </citation>
    <scope>NUCLEOTIDE SEQUENCE</scope>
    <source>
        <strain evidence="2">PS9179</strain>
        <tissue evidence="2">Whole animal</tissue>
    </source>
</reference>
<dbReference type="AlphaFoldDB" id="A0AA39HEB6"/>
<evidence type="ECO:0000313" key="2">
    <source>
        <dbReference type="EMBL" id="KAK0404273.1"/>
    </source>
</evidence>